<dbReference type="InterPro" id="IPR004680">
    <property type="entry name" value="Cit_transptr-like_dom"/>
</dbReference>
<dbReference type="EMBL" id="JABSTV010001245">
    <property type="protein sequence ID" value="KAH7983305.1"/>
    <property type="molecule type" value="Genomic_DNA"/>
</dbReference>
<organism evidence="8 9">
    <name type="scientific">Rhipicephalus sanguineus</name>
    <name type="common">Brown dog tick</name>
    <name type="synonym">Ixodes sanguineus</name>
    <dbReference type="NCBI Taxonomy" id="34632"/>
    <lineage>
        <taxon>Eukaryota</taxon>
        <taxon>Metazoa</taxon>
        <taxon>Ecdysozoa</taxon>
        <taxon>Arthropoda</taxon>
        <taxon>Chelicerata</taxon>
        <taxon>Arachnida</taxon>
        <taxon>Acari</taxon>
        <taxon>Parasitiformes</taxon>
        <taxon>Ixodida</taxon>
        <taxon>Ixodoidea</taxon>
        <taxon>Ixodidae</taxon>
        <taxon>Rhipicephalinae</taxon>
        <taxon>Rhipicephalus</taxon>
        <taxon>Rhipicephalus</taxon>
    </lineage>
</organism>
<sequence>MRHGKKIALQALALWRQILMVLIPIILLPLLFFEDVQDINLMFLGTLIMAVAIEHSHLHQRIALKTLCLLGTGIKMLVFGLMFISMFLSIWINNVAITAMMMPVVNSLAHELLQERRRSLSLGNIDVEGLADVVRQFIC</sequence>
<evidence type="ECO:0000256" key="1">
    <source>
        <dbReference type="ARBA" id="ARBA00004141"/>
    </source>
</evidence>
<dbReference type="PANTHER" id="PTHR10283:SF82">
    <property type="entry name" value="SOLUTE CARRIER FAMILY 13 MEMBER 2"/>
    <property type="match status" value="1"/>
</dbReference>
<feature type="transmembrane region" description="Helical" evidence="6">
    <location>
        <begin position="12"/>
        <end position="33"/>
    </location>
</feature>
<dbReference type="PANTHER" id="PTHR10283">
    <property type="entry name" value="SOLUTE CARRIER FAMILY 13 MEMBER"/>
    <property type="match status" value="1"/>
</dbReference>
<keyword evidence="3 6" id="KW-0812">Transmembrane</keyword>
<dbReference type="GO" id="GO:0015137">
    <property type="term" value="F:citrate transmembrane transporter activity"/>
    <property type="evidence" value="ECO:0007669"/>
    <property type="project" value="TreeGrafter"/>
</dbReference>
<feature type="transmembrane region" description="Helical" evidence="6">
    <location>
        <begin position="62"/>
        <end position="84"/>
    </location>
</feature>
<evidence type="ECO:0000256" key="3">
    <source>
        <dbReference type="ARBA" id="ARBA00022692"/>
    </source>
</evidence>
<evidence type="ECO:0000313" key="9">
    <source>
        <dbReference type="Proteomes" id="UP000821837"/>
    </source>
</evidence>
<dbReference type="Pfam" id="PF03600">
    <property type="entry name" value="CitMHS"/>
    <property type="match status" value="1"/>
</dbReference>
<evidence type="ECO:0000256" key="6">
    <source>
        <dbReference type="SAM" id="Phobius"/>
    </source>
</evidence>
<dbReference type="AlphaFoldDB" id="A0A9D4T9E7"/>
<accession>A0A9D4T9E7</accession>
<proteinExistence type="predicted"/>
<evidence type="ECO:0000256" key="4">
    <source>
        <dbReference type="ARBA" id="ARBA00022989"/>
    </source>
</evidence>
<feature type="domain" description="Citrate transporter-like" evidence="7">
    <location>
        <begin position="11"/>
        <end position="114"/>
    </location>
</feature>
<dbReference type="GO" id="GO:0005886">
    <property type="term" value="C:plasma membrane"/>
    <property type="evidence" value="ECO:0007669"/>
    <property type="project" value="TreeGrafter"/>
</dbReference>
<keyword evidence="5 6" id="KW-0472">Membrane</keyword>
<comment type="subcellular location">
    <subcellularLocation>
        <location evidence="1">Membrane</location>
        <topology evidence="1">Multi-pass membrane protein</topology>
    </subcellularLocation>
</comment>
<evidence type="ECO:0000313" key="8">
    <source>
        <dbReference type="EMBL" id="KAH7983305.1"/>
    </source>
</evidence>
<evidence type="ECO:0000256" key="5">
    <source>
        <dbReference type="ARBA" id="ARBA00023136"/>
    </source>
</evidence>
<evidence type="ECO:0000256" key="2">
    <source>
        <dbReference type="ARBA" id="ARBA00022448"/>
    </source>
</evidence>
<comment type="caution">
    <text evidence="8">The sequence shown here is derived from an EMBL/GenBank/DDBJ whole genome shotgun (WGS) entry which is preliminary data.</text>
</comment>
<protein>
    <recommendedName>
        <fullName evidence="7">Citrate transporter-like domain-containing protein</fullName>
    </recommendedName>
</protein>
<dbReference type="VEuPathDB" id="VectorBase:RSAN_041431"/>
<dbReference type="GO" id="GO:0015141">
    <property type="term" value="F:succinate transmembrane transporter activity"/>
    <property type="evidence" value="ECO:0007669"/>
    <property type="project" value="TreeGrafter"/>
</dbReference>
<reference evidence="8" key="1">
    <citation type="journal article" date="2020" name="Cell">
        <title>Large-Scale Comparative Analyses of Tick Genomes Elucidate Their Genetic Diversity and Vector Capacities.</title>
        <authorList>
            <consortium name="Tick Genome and Microbiome Consortium (TIGMIC)"/>
            <person name="Jia N."/>
            <person name="Wang J."/>
            <person name="Shi W."/>
            <person name="Du L."/>
            <person name="Sun Y."/>
            <person name="Zhan W."/>
            <person name="Jiang J.F."/>
            <person name="Wang Q."/>
            <person name="Zhang B."/>
            <person name="Ji P."/>
            <person name="Bell-Sakyi L."/>
            <person name="Cui X.M."/>
            <person name="Yuan T.T."/>
            <person name="Jiang B.G."/>
            <person name="Yang W.F."/>
            <person name="Lam T.T."/>
            <person name="Chang Q.C."/>
            <person name="Ding S.J."/>
            <person name="Wang X.J."/>
            <person name="Zhu J.G."/>
            <person name="Ruan X.D."/>
            <person name="Zhao L."/>
            <person name="Wei J.T."/>
            <person name="Ye R.Z."/>
            <person name="Que T.C."/>
            <person name="Du C.H."/>
            <person name="Zhou Y.H."/>
            <person name="Cheng J.X."/>
            <person name="Dai P.F."/>
            <person name="Guo W.B."/>
            <person name="Han X.H."/>
            <person name="Huang E.J."/>
            <person name="Li L.F."/>
            <person name="Wei W."/>
            <person name="Gao Y.C."/>
            <person name="Liu J.Z."/>
            <person name="Shao H.Z."/>
            <person name="Wang X."/>
            <person name="Wang C.C."/>
            <person name="Yang T.C."/>
            <person name="Huo Q.B."/>
            <person name="Li W."/>
            <person name="Chen H.Y."/>
            <person name="Chen S.E."/>
            <person name="Zhou L.G."/>
            <person name="Ni X.B."/>
            <person name="Tian J.H."/>
            <person name="Sheng Y."/>
            <person name="Liu T."/>
            <person name="Pan Y.S."/>
            <person name="Xia L.Y."/>
            <person name="Li J."/>
            <person name="Zhao F."/>
            <person name="Cao W.C."/>
        </authorList>
    </citation>
    <scope>NUCLEOTIDE SEQUENCE</scope>
    <source>
        <strain evidence="8">Rsan-2018</strain>
    </source>
</reference>
<gene>
    <name evidence="8" type="ORF">HPB52_010735</name>
</gene>
<dbReference type="Proteomes" id="UP000821837">
    <property type="component" value="Chromosome 1"/>
</dbReference>
<reference evidence="8" key="2">
    <citation type="submission" date="2021-09" db="EMBL/GenBank/DDBJ databases">
        <authorList>
            <person name="Jia N."/>
            <person name="Wang J."/>
            <person name="Shi W."/>
            <person name="Du L."/>
            <person name="Sun Y."/>
            <person name="Zhan W."/>
            <person name="Jiang J."/>
            <person name="Wang Q."/>
            <person name="Zhang B."/>
            <person name="Ji P."/>
            <person name="Sakyi L.B."/>
            <person name="Cui X."/>
            <person name="Yuan T."/>
            <person name="Jiang B."/>
            <person name="Yang W."/>
            <person name="Lam T.T.-Y."/>
            <person name="Chang Q."/>
            <person name="Ding S."/>
            <person name="Wang X."/>
            <person name="Zhu J."/>
            <person name="Ruan X."/>
            <person name="Zhao L."/>
            <person name="Wei J."/>
            <person name="Que T."/>
            <person name="Du C."/>
            <person name="Cheng J."/>
            <person name="Dai P."/>
            <person name="Han X."/>
            <person name="Huang E."/>
            <person name="Gao Y."/>
            <person name="Liu J."/>
            <person name="Shao H."/>
            <person name="Ye R."/>
            <person name="Li L."/>
            <person name="Wei W."/>
            <person name="Wang X."/>
            <person name="Wang C."/>
            <person name="Huo Q."/>
            <person name="Li W."/>
            <person name="Guo W."/>
            <person name="Chen H."/>
            <person name="Chen S."/>
            <person name="Zhou L."/>
            <person name="Zhou L."/>
            <person name="Ni X."/>
            <person name="Tian J."/>
            <person name="Zhou Y."/>
            <person name="Sheng Y."/>
            <person name="Liu T."/>
            <person name="Pan Y."/>
            <person name="Xia L."/>
            <person name="Li J."/>
            <person name="Zhao F."/>
            <person name="Cao W."/>
        </authorList>
    </citation>
    <scope>NUCLEOTIDE SEQUENCE</scope>
    <source>
        <strain evidence="8">Rsan-2018</strain>
        <tissue evidence="8">Larvae</tissue>
    </source>
</reference>
<keyword evidence="9" id="KW-1185">Reference proteome</keyword>
<name>A0A9D4T9E7_RHISA</name>
<evidence type="ECO:0000259" key="7">
    <source>
        <dbReference type="Pfam" id="PF03600"/>
    </source>
</evidence>
<keyword evidence="4 6" id="KW-1133">Transmembrane helix</keyword>
<keyword evidence="2" id="KW-0813">Transport</keyword>